<dbReference type="Proteomes" id="UP000000763">
    <property type="component" value="Chromosome 6"/>
</dbReference>
<feature type="region of interest" description="Disordered" evidence="1">
    <location>
        <begin position="19"/>
        <end position="51"/>
    </location>
</feature>
<evidence type="ECO:0000256" key="1">
    <source>
        <dbReference type="SAM" id="MobiDB-lite"/>
    </source>
</evidence>
<dbReference type="AlphaFoldDB" id="Q5ZA89"/>
<organism evidence="2 3">
    <name type="scientific">Oryza sativa subsp. japonica</name>
    <name type="common">Rice</name>
    <dbReference type="NCBI Taxonomy" id="39947"/>
    <lineage>
        <taxon>Eukaryota</taxon>
        <taxon>Viridiplantae</taxon>
        <taxon>Streptophyta</taxon>
        <taxon>Embryophyta</taxon>
        <taxon>Tracheophyta</taxon>
        <taxon>Spermatophyta</taxon>
        <taxon>Magnoliopsida</taxon>
        <taxon>Liliopsida</taxon>
        <taxon>Poales</taxon>
        <taxon>Poaceae</taxon>
        <taxon>BOP clade</taxon>
        <taxon>Oryzoideae</taxon>
        <taxon>Oryzeae</taxon>
        <taxon>Oryzinae</taxon>
        <taxon>Oryza</taxon>
        <taxon>Oryza sativa</taxon>
    </lineage>
</organism>
<accession>Q5ZA89</accession>
<dbReference type="EMBL" id="AP003511">
    <property type="protein sequence ID" value="BAD61591.1"/>
    <property type="molecule type" value="Genomic_DNA"/>
</dbReference>
<name>Q5ZA89_ORYSJ</name>
<sequence length="72" mass="8219">MPLKSRYLPSAKDLLRAACAKSPNRSPQHSQWQLLRHRGNSSEGGDKHYKIDTKDIHRNLSIRSSLGPRLWG</sequence>
<gene>
    <name evidence="2" type="primary">P0578B12.22</name>
</gene>
<reference evidence="3" key="2">
    <citation type="journal article" date="2008" name="Nucleic Acids Res.">
        <title>The rice annotation project database (RAP-DB): 2008 update.</title>
        <authorList>
            <consortium name="The rice annotation project (RAP)"/>
        </authorList>
    </citation>
    <scope>GENOME REANNOTATION</scope>
    <source>
        <strain evidence="3">cv. Nipponbare</strain>
    </source>
</reference>
<reference evidence="3" key="1">
    <citation type="journal article" date="2005" name="Nature">
        <title>The map-based sequence of the rice genome.</title>
        <authorList>
            <consortium name="International rice genome sequencing project (IRGSP)"/>
            <person name="Matsumoto T."/>
            <person name="Wu J."/>
            <person name="Kanamori H."/>
            <person name="Katayose Y."/>
            <person name="Fujisawa M."/>
            <person name="Namiki N."/>
            <person name="Mizuno H."/>
            <person name="Yamamoto K."/>
            <person name="Antonio B.A."/>
            <person name="Baba T."/>
            <person name="Sakata K."/>
            <person name="Nagamura Y."/>
            <person name="Aoki H."/>
            <person name="Arikawa K."/>
            <person name="Arita K."/>
            <person name="Bito T."/>
            <person name="Chiden Y."/>
            <person name="Fujitsuka N."/>
            <person name="Fukunaka R."/>
            <person name="Hamada M."/>
            <person name="Harada C."/>
            <person name="Hayashi A."/>
            <person name="Hijishita S."/>
            <person name="Honda M."/>
            <person name="Hosokawa S."/>
            <person name="Ichikawa Y."/>
            <person name="Idonuma A."/>
            <person name="Iijima M."/>
            <person name="Ikeda M."/>
            <person name="Ikeno M."/>
            <person name="Ito K."/>
            <person name="Ito S."/>
            <person name="Ito T."/>
            <person name="Ito Y."/>
            <person name="Ito Y."/>
            <person name="Iwabuchi A."/>
            <person name="Kamiya K."/>
            <person name="Karasawa W."/>
            <person name="Kurita K."/>
            <person name="Katagiri S."/>
            <person name="Kikuta A."/>
            <person name="Kobayashi H."/>
            <person name="Kobayashi N."/>
            <person name="Machita K."/>
            <person name="Maehara T."/>
            <person name="Masukawa M."/>
            <person name="Mizubayashi T."/>
            <person name="Mukai Y."/>
            <person name="Nagasaki H."/>
            <person name="Nagata Y."/>
            <person name="Naito S."/>
            <person name="Nakashima M."/>
            <person name="Nakama Y."/>
            <person name="Nakamichi Y."/>
            <person name="Nakamura M."/>
            <person name="Meguro A."/>
            <person name="Negishi M."/>
            <person name="Ohta I."/>
            <person name="Ohta T."/>
            <person name="Okamoto M."/>
            <person name="Ono N."/>
            <person name="Saji S."/>
            <person name="Sakaguchi M."/>
            <person name="Sakai K."/>
            <person name="Shibata M."/>
            <person name="Shimokawa T."/>
            <person name="Song J."/>
            <person name="Takazaki Y."/>
            <person name="Terasawa K."/>
            <person name="Tsugane M."/>
            <person name="Tsuji K."/>
            <person name="Ueda S."/>
            <person name="Waki K."/>
            <person name="Yamagata H."/>
            <person name="Yamamoto M."/>
            <person name="Yamamoto S."/>
            <person name="Yamane H."/>
            <person name="Yoshiki S."/>
            <person name="Yoshihara R."/>
            <person name="Yukawa K."/>
            <person name="Zhong H."/>
            <person name="Yano M."/>
            <person name="Yuan Q."/>
            <person name="Ouyang S."/>
            <person name="Liu J."/>
            <person name="Jones K.M."/>
            <person name="Gansberger K."/>
            <person name="Moffat K."/>
            <person name="Hill J."/>
            <person name="Bera J."/>
            <person name="Fadrosh D."/>
            <person name="Jin S."/>
            <person name="Johri S."/>
            <person name="Kim M."/>
            <person name="Overton L."/>
            <person name="Reardon M."/>
            <person name="Tsitrin T."/>
            <person name="Vuong H."/>
            <person name="Weaver B."/>
            <person name="Ciecko A."/>
            <person name="Tallon L."/>
            <person name="Jackson J."/>
            <person name="Pai G."/>
            <person name="Aken S.V."/>
            <person name="Utterback T."/>
            <person name="Reidmuller S."/>
            <person name="Feldblyum T."/>
            <person name="Hsiao J."/>
            <person name="Zismann V."/>
            <person name="Iobst S."/>
            <person name="de Vazeille A.R."/>
            <person name="Buell C.R."/>
            <person name="Ying K."/>
            <person name="Li Y."/>
            <person name="Lu T."/>
            <person name="Huang Y."/>
            <person name="Zhao Q."/>
            <person name="Feng Q."/>
            <person name="Zhang L."/>
            <person name="Zhu J."/>
            <person name="Weng Q."/>
            <person name="Mu J."/>
            <person name="Lu Y."/>
            <person name="Fan D."/>
            <person name="Liu Y."/>
            <person name="Guan J."/>
            <person name="Zhang Y."/>
            <person name="Yu S."/>
            <person name="Liu X."/>
            <person name="Zhang Y."/>
            <person name="Hong G."/>
            <person name="Han B."/>
            <person name="Choisne N."/>
            <person name="Demange N."/>
            <person name="Orjeda G."/>
            <person name="Samain S."/>
            <person name="Cattolico L."/>
            <person name="Pelletier E."/>
            <person name="Couloux A."/>
            <person name="Segurens B."/>
            <person name="Wincker P."/>
            <person name="D'Hont A."/>
            <person name="Scarpelli C."/>
            <person name="Weissenbach J."/>
            <person name="Salanoubat M."/>
            <person name="Quetier F."/>
            <person name="Yu Y."/>
            <person name="Kim H.R."/>
            <person name="Rambo T."/>
            <person name="Currie J."/>
            <person name="Collura K."/>
            <person name="Luo M."/>
            <person name="Yang T."/>
            <person name="Ammiraju J.S.S."/>
            <person name="Engler F."/>
            <person name="Soderlund C."/>
            <person name="Wing R.A."/>
            <person name="Palmer L.E."/>
            <person name="de la Bastide M."/>
            <person name="Spiegel L."/>
            <person name="Nascimento L."/>
            <person name="Zutavern T."/>
            <person name="O'Shaughnessy A."/>
            <person name="Dike S."/>
            <person name="Dedhia N."/>
            <person name="Preston R."/>
            <person name="Balija V."/>
            <person name="McCombie W.R."/>
            <person name="Chow T."/>
            <person name="Chen H."/>
            <person name="Chung M."/>
            <person name="Chen C."/>
            <person name="Shaw J."/>
            <person name="Wu H."/>
            <person name="Hsiao K."/>
            <person name="Chao Y."/>
            <person name="Chu M."/>
            <person name="Cheng C."/>
            <person name="Hour A."/>
            <person name="Lee P."/>
            <person name="Lin S."/>
            <person name="Lin Y."/>
            <person name="Liou J."/>
            <person name="Liu S."/>
            <person name="Hsing Y."/>
            <person name="Raghuvanshi S."/>
            <person name="Mohanty A."/>
            <person name="Bharti A.K."/>
            <person name="Gaur A."/>
            <person name="Gupta V."/>
            <person name="Kumar D."/>
            <person name="Ravi V."/>
            <person name="Vij S."/>
            <person name="Kapur A."/>
            <person name="Khurana P."/>
            <person name="Khurana P."/>
            <person name="Khurana J.P."/>
            <person name="Tyagi A.K."/>
            <person name="Gaikwad K."/>
            <person name="Singh A."/>
            <person name="Dalal V."/>
            <person name="Srivastava S."/>
            <person name="Dixit A."/>
            <person name="Pal A.K."/>
            <person name="Ghazi I.A."/>
            <person name="Yadav M."/>
            <person name="Pandit A."/>
            <person name="Bhargava A."/>
            <person name="Sureshbabu K."/>
            <person name="Batra K."/>
            <person name="Sharma T.R."/>
            <person name="Mohapatra T."/>
            <person name="Singh N.K."/>
            <person name="Messing J."/>
            <person name="Nelson A.B."/>
            <person name="Fuks G."/>
            <person name="Kavchok S."/>
            <person name="Keizer G."/>
            <person name="Linton E."/>
            <person name="Llaca V."/>
            <person name="Song R."/>
            <person name="Tanyolac B."/>
            <person name="Young S."/>
            <person name="Ho-Il K."/>
            <person name="Hahn J.H."/>
            <person name="Sangsakoo G."/>
            <person name="Vanavichit A."/>
            <person name="de Mattos Luiz.A.T."/>
            <person name="Zimmer P.D."/>
            <person name="Malone G."/>
            <person name="Dellagostin O."/>
            <person name="de Oliveira A.C."/>
            <person name="Bevan M."/>
            <person name="Bancroft I."/>
            <person name="Minx P."/>
            <person name="Cordum H."/>
            <person name="Wilson R."/>
            <person name="Cheng Z."/>
            <person name="Jin W."/>
            <person name="Jiang J."/>
            <person name="Leong S.A."/>
            <person name="Iwama H."/>
            <person name="Gojobori T."/>
            <person name="Itoh T."/>
            <person name="Niimura Y."/>
            <person name="Fujii Y."/>
            <person name="Habara T."/>
            <person name="Sakai H."/>
            <person name="Sato Y."/>
            <person name="Wilson G."/>
            <person name="Kumar K."/>
            <person name="McCouch S."/>
            <person name="Juretic N."/>
            <person name="Hoen D."/>
            <person name="Wright S."/>
            <person name="Bruskiewich R."/>
            <person name="Bureau T."/>
            <person name="Miyao A."/>
            <person name="Hirochika H."/>
            <person name="Nishikawa T."/>
            <person name="Kadowaki K."/>
            <person name="Sugiura M."/>
            <person name="Burr B."/>
            <person name="Sasaki T."/>
        </authorList>
    </citation>
    <scope>NUCLEOTIDE SEQUENCE [LARGE SCALE GENOMIC DNA]</scope>
    <source>
        <strain evidence="3">cv. Nipponbare</strain>
    </source>
</reference>
<evidence type="ECO:0000313" key="2">
    <source>
        <dbReference type="EMBL" id="BAD61591.1"/>
    </source>
</evidence>
<evidence type="ECO:0000313" key="3">
    <source>
        <dbReference type="Proteomes" id="UP000000763"/>
    </source>
</evidence>
<feature type="compositionally biased region" description="Polar residues" evidence="1">
    <location>
        <begin position="23"/>
        <end position="33"/>
    </location>
</feature>
<proteinExistence type="predicted"/>
<protein>
    <submittedName>
        <fullName evidence="2">ORF72-rice mitochondrion</fullName>
    </submittedName>
</protein>